<evidence type="ECO:0000313" key="2">
    <source>
        <dbReference type="EMBL" id="KFK33578.1"/>
    </source>
</evidence>
<dbReference type="AlphaFoldDB" id="A0A087GUM6"/>
<feature type="region of interest" description="Disordered" evidence="1">
    <location>
        <begin position="380"/>
        <end position="447"/>
    </location>
</feature>
<keyword evidence="3" id="KW-1185">Reference proteome</keyword>
<evidence type="ECO:0000256" key="1">
    <source>
        <dbReference type="SAM" id="MobiDB-lite"/>
    </source>
</evidence>
<feature type="compositionally biased region" description="Polar residues" evidence="1">
    <location>
        <begin position="10"/>
        <end position="19"/>
    </location>
</feature>
<dbReference type="eggNOG" id="KOG1075">
    <property type="taxonomic scope" value="Eukaryota"/>
</dbReference>
<feature type="region of interest" description="Disordered" evidence="1">
    <location>
        <begin position="1"/>
        <end position="220"/>
    </location>
</feature>
<sequence>MDHRRRQQDTRNLVPSSKENVWKRLDSDPGTRREQIPPSKRSTDRELAEHSLVRDEAYRKRRYEESFANHKQRQNPKNKVVSHRKIPHHQEPERRALLPRPSDSQRTISDLIRPNQKPSQSHGSPEHHHRRPFRLDMQKKADPLMKGKAIASGEPSDTGSSAKKRLSFDEPSLANPAMAEKEKSISPTVSAQKGEKKKSWYEMVEEEEESEAGNQSQPIEITPPLVNLTTAIDTIAAIDELGNPPTTNPTDLDDVMGEKVIADDENYEDWEDENWGEEDDNQFMEDLLNNDDLLGYDLLCEEQQEPNSSTEIPNLENQVLDEEQEDLEMTTDEMTTDEGITPQTTISPTPHEKPEVLPEENVPLSKTVIDPLIPIKKKCNPQTPRIGFGMKNIVLQGRVSPRGKNKKKSGPKPSPSTQPKSVGPAGISIKQKDSGPLALEEIPNLPP</sequence>
<protein>
    <submittedName>
        <fullName evidence="2">Uncharacterized protein</fullName>
    </submittedName>
</protein>
<dbReference type="Gramene" id="KFK33578">
    <property type="protein sequence ID" value="KFK33578"/>
    <property type="gene ID" value="AALP_AA5G032100"/>
</dbReference>
<name>A0A087GUM6_ARAAL</name>
<proteinExistence type="predicted"/>
<evidence type="ECO:0000313" key="3">
    <source>
        <dbReference type="Proteomes" id="UP000029120"/>
    </source>
</evidence>
<organism evidence="2 3">
    <name type="scientific">Arabis alpina</name>
    <name type="common">Alpine rock-cress</name>
    <dbReference type="NCBI Taxonomy" id="50452"/>
    <lineage>
        <taxon>Eukaryota</taxon>
        <taxon>Viridiplantae</taxon>
        <taxon>Streptophyta</taxon>
        <taxon>Embryophyta</taxon>
        <taxon>Tracheophyta</taxon>
        <taxon>Spermatophyta</taxon>
        <taxon>Magnoliopsida</taxon>
        <taxon>eudicotyledons</taxon>
        <taxon>Gunneridae</taxon>
        <taxon>Pentapetalae</taxon>
        <taxon>rosids</taxon>
        <taxon>malvids</taxon>
        <taxon>Brassicales</taxon>
        <taxon>Brassicaceae</taxon>
        <taxon>Arabideae</taxon>
        <taxon>Arabis</taxon>
    </lineage>
</organism>
<feature type="compositionally biased region" description="Basic residues" evidence="1">
    <location>
        <begin position="401"/>
        <end position="410"/>
    </location>
</feature>
<feature type="region of interest" description="Disordered" evidence="1">
    <location>
        <begin position="332"/>
        <end position="362"/>
    </location>
</feature>
<dbReference type="Proteomes" id="UP000029120">
    <property type="component" value="Chromosome 5"/>
</dbReference>
<feature type="compositionally biased region" description="Basic and acidic residues" evidence="1">
    <location>
        <begin position="20"/>
        <end position="68"/>
    </location>
</feature>
<reference evidence="3" key="1">
    <citation type="journal article" date="2015" name="Nat. Plants">
        <title>Genome expansion of Arabis alpina linked with retrotransposition and reduced symmetric DNA methylation.</title>
        <authorList>
            <person name="Willing E.M."/>
            <person name="Rawat V."/>
            <person name="Mandakova T."/>
            <person name="Maumus F."/>
            <person name="James G.V."/>
            <person name="Nordstroem K.J."/>
            <person name="Becker C."/>
            <person name="Warthmann N."/>
            <person name="Chica C."/>
            <person name="Szarzynska B."/>
            <person name="Zytnicki M."/>
            <person name="Albani M.C."/>
            <person name="Kiefer C."/>
            <person name="Bergonzi S."/>
            <person name="Castaings L."/>
            <person name="Mateos J.L."/>
            <person name="Berns M.C."/>
            <person name="Bujdoso N."/>
            <person name="Piofczyk T."/>
            <person name="de Lorenzo L."/>
            <person name="Barrero-Sicilia C."/>
            <person name="Mateos I."/>
            <person name="Piednoel M."/>
            <person name="Hagmann J."/>
            <person name="Chen-Min-Tao R."/>
            <person name="Iglesias-Fernandez R."/>
            <person name="Schuster S.C."/>
            <person name="Alonso-Blanco C."/>
            <person name="Roudier F."/>
            <person name="Carbonero P."/>
            <person name="Paz-Ares J."/>
            <person name="Davis S.J."/>
            <person name="Pecinka A."/>
            <person name="Quesneville H."/>
            <person name="Colot V."/>
            <person name="Lysak M.A."/>
            <person name="Weigel D."/>
            <person name="Coupland G."/>
            <person name="Schneeberger K."/>
        </authorList>
    </citation>
    <scope>NUCLEOTIDE SEQUENCE [LARGE SCALE GENOMIC DNA]</scope>
    <source>
        <strain evidence="3">cv. Pajares</strain>
    </source>
</reference>
<feature type="compositionally biased region" description="Basic and acidic residues" evidence="1">
    <location>
        <begin position="133"/>
        <end position="145"/>
    </location>
</feature>
<accession>A0A087GUM6</accession>
<gene>
    <name evidence="2" type="ordered locus">AALP_Aa5g032100</name>
</gene>
<dbReference type="EMBL" id="CM002873">
    <property type="protein sequence ID" value="KFK33578.1"/>
    <property type="molecule type" value="Genomic_DNA"/>
</dbReference>
<feature type="compositionally biased region" description="Basic residues" evidence="1">
    <location>
        <begin position="70"/>
        <end position="87"/>
    </location>
</feature>